<comment type="caution">
    <text evidence="2">The sequence shown here is derived from an EMBL/GenBank/DDBJ whole genome shotgun (WGS) entry which is preliminary data.</text>
</comment>
<evidence type="ECO:0000313" key="3">
    <source>
        <dbReference type="Proteomes" id="UP000215914"/>
    </source>
</evidence>
<sequence length="55" mass="6639">MNLLYLGLSVFLFFLNFSYYHFLRLFICANFVQMFQNLRCTNVQMNEEVAIKLGY</sequence>
<protein>
    <submittedName>
        <fullName evidence="2">Uncharacterized protein</fullName>
    </submittedName>
</protein>
<keyword evidence="1" id="KW-1133">Transmembrane helix</keyword>
<name>A0A9K3JNI1_HELAN</name>
<keyword evidence="3" id="KW-1185">Reference proteome</keyword>
<keyword evidence="1" id="KW-0472">Membrane</keyword>
<proteinExistence type="predicted"/>
<feature type="transmembrane region" description="Helical" evidence="1">
    <location>
        <begin position="6"/>
        <end position="27"/>
    </location>
</feature>
<organism evidence="2 3">
    <name type="scientific">Helianthus annuus</name>
    <name type="common">Common sunflower</name>
    <dbReference type="NCBI Taxonomy" id="4232"/>
    <lineage>
        <taxon>Eukaryota</taxon>
        <taxon>Viridiplantae</taxon>
        <taxon>Streptophyta</taxon>
        <taxon>Embryophyta</taxon>
        <taxon>Tracheophyta</taxon>
        <taxon>Spermatophyta</taxon>
        <taxon>Magnoliopsida</taxon>
        <taxon>eudicotyledons</taxon>
        <taxon>Gunneridae</taxon>
        <taxon>Pentapetalae</taxon>
        <taxon>asterids</taxon>
        <taxon>campanulids</taxon>
        <taxon>Asterales</taxon>
        <taxon>Asteraceae</taxon>
        <taxon>Asteroideae</taxon>
        <taxon>Heliantheae alliance</taxon>
        <taxon>Heliantheae</taxon>
        <taxon>Helianthus</taxon>
    </lineage>
</organism>
<reference evidence="2" key="1">
    <citation type="journal article" date="2017" name="Nature">
        <title>The sunflower genome provides insights into oil metabolism, flowering and Asterid evolution.</title>
        <authorList>
            <person name="Badouin H."/>
            <person name="Gouzy J."/>
            <person name="Grassa C.J."/>
            <person name="Murat F."/>
            <person name="Staton S.E."/>
            <person name="Cottret L."/>
            <person name="Lelandais-Briere C."/>
            <person name="Owens G.L."/>
            <person name="Carrere S."/>
            <person name="Mayjonade B."/>
            <person name="Legrand L."/>
            <person name="Gill N."/>
            <person name="Kane N.C."/>
            <person name="Bowers J.E."/>
            <person name="Hubner S."/>
            <person name="Bellec A."/>
            <person name="Berard A."/>
            <person name="Berges H."/>
            <person name="Blanchet N."/>
            <person name="Boniface M.C."/>
            <person name="Brunel D."/>
            <person name="Catrice O."/>
            <person name="Chaidir N."/>
            <person name="Claudel C."/>
            <person name="Donnadieu C."/>
            <person name="Faraut T."/>
            <person name="Fievet G."/>
            <person name="Helmstetter N."/>
            <person name="King M."/>
            <person name="Knapp S.J."/>
            <person name="Lai Z."/>
            <person name="Le Paslier M.C."/>
            <person name="Lippi Y."/>
            <person name="Lorenzon L."/>
            <person name="Mandel J.R."/>
            <person name="Marage G."/>
            <person name="Marchand G."/>
            <person name="Marquand E."/>
            <person name="Bret-Mestries E."/>
            <person name="Morien E."/>
            <person name="Nambeesan S."/>
            <person name="Nguyen T."/>
            <person name="Pegot-Espagnet P."/>
            <person name="Pouilly N."/>
            <person name="Raftis F."/>
            <person name="Sallet E."/>
            <person name="Schiex T."/>
            <person name="Thomas J."/>
            <person name="Vandecasteele C."/>
            <person name="Vares D."/>
            <person name="Vear F."/>
            <person name="Vautrin S."/>
            <person name="Crespi M."/>
            <person name="Mangin B."/>
            <person name="Burke J.M."/>
            <person name="Salse J."/>
            <person name="Munos S."/>
            <person name="Vincourt P."/>
            <person name="Rieseberg L.H."/>
            <person name="Langlade N.B."/>
        </authorList>
    </citation>
    <scope>NUCLEOTIDE SEQUENCE</scope>
    <source>
        <tissue evidence="2">Leaves</tissue>
    </source>
</reference>
<dbReference type="EMBL" id="MNCJ02000317">
    <property type="protein sequence ID" value="KAF5818504.1"/>
    <property type="molecule type" value="Genomic_DNA"/>
</dbReference>
<accession>A0A9K3JNI1</accession>
<dbReference type="Proteomes" id="UP000215914">
    <property type="component" value="Unassembled WGS sequence"/>
</dbReference>
<dbReference type="AlphaFoldDB" id="A0A9K3JNI1"/>
<evidence type="ECO:0000313" key="2">
    <source>
        <dbReference type="EMBL" id="KAF5818504.1"/>
    </source>
</evidence>
<evidence type="ECO:0000256" key="1">
    <source>
        <dbReference type="SAM" id="Phobius"/>
    </source>
</evidence>
<keyword evidence="1" id="KW-0812">Transmembrane</keyword>
<reference evidence="2" key="2">
    <citation type="submission" date="2020-06" db="EMBL/GenBank/DDBJ databases">
        <title>Helianthus annuus Genome sequencing and assembly Release 2.</title>
        <authorList>
            <person name="Gouzy J."/>
            <person name="Langlade N."/>
            <person name="Munos S."/>
        </authorList>
    </citation>
    <scope>NUCLEOTIDE SEQUENCE</scope>
    <source>
        <tissue evidence="2">Leaves</tissue>
    </source>
</reference>
<dbReference type="Gramene" id="mRNA:HanXRQr2_Chr02g0066051">
    <property type="protein sequence ID" value="mRNA:HanXRQr2_Chr02g0066051"/>
    <property type="gene ID" value="HanXRQr2_Chr02g0066051"/>
</dbReference>
<gene>
    <name evidence="2" type="ORF">HanXRQr2_Chr02g0066051</name>
</gene>